<dbReference type="EMBL" id="CP068053">
    <property type="protein sequence ID" value="QQT02713.1"/>
    <property type="molecule type" value="Genomic_DNA"/>
</dbReference>
<dbReference type="InterPro" id="IPR002901">
    <property type="entry name" value="MGlyc_endo_b_GlcNAc-like_dom"/>
</dbReference>
<evidence type="ECO:0000313" key="2">
    <source>
        <dbReference type="EMBL" id="QQT02713.1"/>
    </source>
</evidence>
<dbReference type="GO" id="GO:0004040">
    <property type="term" value="F:amidase activity"/>
    <property type="evidence" value="ECO:0007669"/>
    <property type="project" value="InterPro"/>
</dbReference>
<name>A0A974S2N4_PERPY</name>
<keyword evidence="3" id="KW-1185">Reference proteome</keyword>
<dbReference type="AlphaFoldDB" id="A0A974S2N4"/>
<sequence length="541" mass="58746">MTGYIYKNDVELPVSNPQNIKGVAIKNPTVIYAKASAESKGIKTYAQGSNLTYKPYINGWYQATVYINSKAVAGYINAKDVTVPTTSPIAQKGIGLAAPTAVYAKASETAKILKKYVQGSILSSETYIAGWSKATVTINGKKNTGYIKEADLQPLLADRGESGKGIGLVQPTAIYTKAAESSKVLKTYAQGTVLQYKTLSEDWNEATVYVNGKETTGYLKTKDLEDAWSSSQILKGFALKSPTNIYSKAAVNSKVLKTYKMRTVLSYRELSANWFECTVTVNGKKVTGYIHANDVKGVSYYDLSIDQAVAMQMKVNPQTDSSGSWKTATAVQTEYYLNPTNFLQTTSSFYQFLDLSSVAGTNASELNSTVLKNKGILSGQASSFISAAKTYGINEIYLISHALLETGHGNSALANGIVVSSIDGKAVTPKKVYNMYGIGAIDKCPEQCGSEYAYKAGWFTPEAAVIGGAQFIGNGYINAGQNTLYKMRWNPEKMVANGYATHQYASDIGWAVKQTVQIANMYSQLSKYNLTLEIPNYLNNN</sequence>
<dbReference type="SMART" id="SM00047">
    <property type="entry name" value="LYZ2"/>
    <property type="match status" value="1"/>
</dbReference>
<dbReference type="Gene3D" id="2.30.30.40">
    <property type="entry name" value="SH3 Domains"/>
    <property type="match status" value="3"/>
</dbReference>
<dbReference type="KEGG" id="ppsr:I6J18_15995"/>
<protein>
    <submittedName>
        <fullName evidence="2">N-acetylglucosaminidase</fullName>
    </submittedName>
</protein>
<organism evidence="2 3">
    <name type="scientific">Peribacillus psychrosaccharolyticus</name>
    <name type="common">Bacillus psychrosaccharolyticus</name>
    <dbReference type="NCBI Taxonomy" id="1407"/>
    <lineage>
        <taxon>Bacteria</taxon>
        <taxon>Bacillati</taxon>
        <taxon>Bacillota</taxon>
        <taxon>Bacilli</taxon>
        <taxon>Bacillales</taxon>
        <taxon>Bacillaceae</taxon>
        <taxon>Peribacillus</taxon>
    </lineage>
</organism>
<evidence type="ECO:0000313" key="3">
    <source>
        <dbReference type="Proteomes" id="UP000595254"/>
    </source>
</evidence>
<dbReference type="Pfam" id="PF01832">
    <property type="entry name" value="Glucosaminidase"/>
    <property type="match status" value="1"/>
</dbReference>
<feature type="domain" description="Mannosyl-glycoprotein endo-beta-N-acetylglucosamidase-like" evidence="1">
    <location>
        <begin position="369"/>
        <end position="529"/>
    </location>
</feature>
<evidence type="ECO:0000259" key="1">
    <source>
        <dbReference type="SMART" id="SM00047"/>
    </source>
</evidence>
<reference evidence="2 3" key="1">
    <citation type="submission" date="2021-01" db="EMBL/GenBank/DDBJ databases">
        <title>FDA dAtabase for Regulatory Grade micrObial Sequences (FDA-ARGOS): Supporting development and validation of Infectious Disease Dx tests.</title>
        <authorList>
            <person name="Nelson B."/>
            <person name="Plummer A."/>
            <person name="Tallon L."/>
            <person name="Sadzewicz L."/>
            <person name="Zhao X."/>
            <person name="Boylan J."/>
            <person name="Ott S."/>
            <person name="Bowen H."/>
            <person name="Vavikolanu K."/>
            <person name="Mehta A."/>
            <person name="Aluvathingal J."/>
            <person name="Nadendla S."/>
            <person name="Myers T."/>
            <person name="Yan Y."/>
            <person name="Sichtig H."/>
        </authorList>
    </citation>
    <scope>NUCLEOTIDE SEQUENCE [LARGE SCALE GENOMIC DNA]</scope>
    <source>
        <strain evidence="2 3">FDAARGOS_1161</strain>
    </source>
</reference>
<dbReference type="Proteomes" id="UP000595254">
    <property type="component" value="Chromosome"/>
</dbReference>
<accession>A0A974S2N4</accession>
<gene>
    <name evidence="2" type="ORF">I6J18_15995</name>
</gene>
<proteinExistence type="predicted"/>